<dbReference type="SUPFAM" id="SSF49879">
    <property type="entry name" value="SMAD/FHA domain"/>
    <property type="match status" value="1"/>
</dbReference>
<keyword evidence="1" id="KW-0597">Phosphoprotein</keyword>
<dbReference type="PROSITE" id="PS50006">
    <property type="entry name" value="FHA_DOMAIN"/>
    <property type="match status" value="1"/>
</dbReference>
<dbReference type="Pfam" id="PF00498">
    <property type="entry name" value="FHA"/>
    <property type="match status" value="1"/>
</dbReference>
<dbReference type="InterPro" id="IPR000253">
    <property type="entry name" value="FHA_dom"/>
</dbReference>
<dbReference type="Proteomes" id="UP001589890">
    <property type="component" value="Unassembled WGS sequence"/>
</dbReference>
<dbReference type="EMBL" id="JBHLTC010000038">
    <property type="protein sequence ID" value="MFC0628259.1"/>
    <property type="molecule type" value="Genomic_DNA"/>
</dbReference>
<dbReference type="InterPro" id="IPR050923">
    <property type="entry name" value="Cell_Proc_Reg/RNA_Proc"/>
</dbReference>
<dbReference type="Pfam" id="PF08044">
    <property type="entry name" value="DUF1707"/>
    <property type="match status" value="1"/>
</dbReference>
<dbReference type="InterPro" id="IPR012551">
    <property type="entry name" value="DUF1707_SHOCT-like"/>
</dbReference>
<reference evidence="3 4" key="1">
    <citation type="submission" date="2024-09" db="EMBL/GenBank/DDBJ databases">
        <authorList>
            <person name="Sun Q."/>
            <person name="Mori K."/>
        </authorList>
    </citation>
    <scope>NUCLEOTIDE SEQUENCE [LARGE SCALE GENOMIC DNA]</scope>
    <source>
        <strain evidence="3 4">CGMCC 1.15906</strain>
    </source>
</reference>
<accession>A0ABV6QUD4</accession>
<protein>
    <submittedName>
        <fullName evidence="3">FHA domain-containing protein</fullName>
    </submittedName>
</protein>
<evidence type="ECO:0000259" key="2">
    <source>
        <dbReference type="PROSITE" id="PS50006"/>
    </source>
</evidence>
<proteinExistence type="predicted"/>
<evidence type="ECO:0000313" key="4">
    <source>
        <dbReference type="Proteomes" id="UP001589890"/>
    </source>
</evidence>
<dbReference type="CDD" id="cd00060">
    <property type="entry name" value="FHA"/>
    <property type="match status" value="1"/>
</dbReference>
<keyword evidence="4" id="KW-1185">Reference proteome</keyword>
<dbReference type="SMART" id="SM00240">
    <property type="entry name" value="FHA"/>
    <property type="match status" value="1"/>
</dbReference>
<evidence type="ECO:0000256" key="1">
    <source>
        <dbReference type="ARBA" id="ARBA00022553"/>
    </source>
</evidence>
<feature type="domain" description="FHA" evidence="2">
    <location>
        <begin position="105"/>
        <end position="154"/>
    </location>
</feature>
<name>A0ABV6QUD4_9ACTN</name>
<organism evidence="3 4">
    <name type="scientific">Kribbella deserti</name>
    <dbReference type="NCBI Taxonomy" id="1926257"/>
    <lineage>
        <taxon>Bacteria</taxon>
        <taxon>Bacillati</taxon>
        <taxon>Actinomycetota</taxon>
        <taxon>Actinomycetes</taxon>
        <taxon>Propionibacteriales</taxon>
        <taxon>Kribbellaceae</taxon>
        <taxon>Kribbella</taxon>
    </lineage>
</organism>
<gene>
    <name evidence="3" type="ORF">ACFFGN_29590</name>
</gene>
<comment type="caution">
    <text evidence="3">The sequence shown here is derived from an EMBL/GenBank/DDBJ whole genome shotgun (WGS) entry which is preliminary data.</text>
</comment>
<dbReference type="InterPro" id="IPR008984">
    <property type="entry name" value="SMAD_FHA_dom_sf"/>
</dbReference>
<sequence length="188" mass="20759">MTSARLQTTRPSDAERDRAVEILRDGAGLGRISHDTFVRRLHFVLRAKSRAELADATRDLPGGEGRVRVLLRRITKRLPRVTVTPYRAMPVVPSLMLPGPDAVPVRIGRGYAANFRLADDSVSRCHAELRLVGESWILADVGSLNGTFLNGLRITSPVEVRPGDHVRFGGVDFQLRWTAPSATTTLTR</sequence>
<evidence type="ECO:0000313" key="3">
    <source>
        <dbReference type="EMBL" id="MFC0628259.1"/>
    </source>
</evidence>
<dbReference type="RefSeq" id="WP_380054195.1">
    <property type="nucleotide sequence ID" value="NZ_JBHLTC010000038.1"/>
</dbReference>
<dbReference type="Gene3D" id="2.60.200.20">
    <property type="match status" value="1"/>
</dbReference>
<dbReference type="PANTHER" id="PTHR23308">
    <property type="entry name" value="NUCLEAR INHIBITOR OF PROTEIN PHOSPHATASE-1"/>
    <property type="match status" value="1"/>
</dbReference>